<sequence length="271" mass="31413">MLLDHLKSNINSDHENDVDSDKTLVSSSVQSSPKRKLEEEEKDDKDDKKKVKVSESLAECPICEKFMDSTFLQTTHIDACLSGKTILPKTSSVPKKTKTNISSFFKSKEPKKVDHEDFYFNQVEKHVQSINRLPKLDFKSLTTPKLKEKLSSVNLSTNGTRNQLELRYNQYYILFNSNLDSNHPVDTRTLKQQLMSWESSHSAFNSKSVTSLFTKNTTKSIIDKNFSVRLWKRMYHMEFKELIEQAKKNIKITKEIEPEFKTNSIFIGDED</sequence>
<dbReference type="EMBL" id="CALSDN010000001">
    <property type="protein sequence ID" value="CAH6718606.1"/>
    <property type="molecule type" value="Genomic_DNA"/>
</dbReference>
<gene>
    <name evidence="1" type="ORF">CLIB1444_01S10506</name>
</gene>
<accession>A0ACA9Y1E7</accession>
<dbReference type="Proteomes" id="UP001152531">
    <property type="component" value="Unassembled WGS sequence"/>
</dbReference>
<evidence type="ECO:0000313" key="2">
    <source>
        <dbReference type="Proteomes" id="UP001152531"/>
    </source>
</evidence>
<name>A0ACA9Y1E7_9ASCO</name>
<organism evidence="1 2">
    <name type="scientific">[Candida] jaroonii</name>
    <dbReference type="NCBI Taxonomy" id="467808"/>
    <lineage>
        <taxon>Eukaryota</taxon>
        <taxon>Fungi</taxon>
        <taxon>Dikarya</taxon>
        <taxon>Ascomycota</taxon>
        <taxon>Saccharomycotina</taxon>
        <taxon>Pichiomycetes</taxon>
        <taxon>Debaryomycetaceae</taxon>
        <taxon>Yamadazyma</taxon>
    </lineage>
</organism>
<comment type="caution">
    <text evidence="1">The sequence shown here is derived from an EMBL/GenBank/DDBJ whole genome shotgun (WGS) entry which is preliminary data.</text>
</comment>
<proteinExistence type="predicted"/>
<reference evidence="1" key="1">
    <citation type="submission" date="2022-06" db="EMBL/GenBank/DDBJ databases">
        <authorList>
            <person name="Legras J.-L."/>
            <person name="Devillers H."/>
            <person name="Grondin C."/>
        </authorList>
    </citation>
    <scope>NUCLEOTIDE SEQUENCE</scope>
    <source>
        <strain evidence="1">CLIB 1444</strain>
    </source>
</reference>
<protein>
    <submittedName>
        <fullName evidence="1">Uncharacterized protein</fullName>
    </submittedName>
</protein>
<keyword evidence="2" id="KW-1185">Reference proteome</keyword>
<evidence type="ECO:0000313" key="1">
    <source>
        <dbReference type="EMBL" id="CAH6718606.1"/>
    </source>
</evidence>